<keyword evidence="1" id="KW-0812">Transmembrane</keyword>
<dbReference type="Proteomes" id="UP000176863">
    <property type="component" value="Unassembled WGS sequence"/>
</dbReference>
<feature type="transmembrane region" description="Helical" evidence="1">
    <location>
        <begin position="20"/>
        <end position="40"/>
    </location>
</feature>
<keyword evidence="1" id="KW-1133">Transmembrane helix</keyword>
<sequence length="190" mass="21890">MGTIEESGRKRKRRRDLKRAILTVIKLSALAGVVVMAPNLPMALYKMGLLPKGSSDPSVIGRTRKRLTDQGLLTWNKGFLRLTPKGVGATALLESRYSITKPKRWDGRWRVLIFDVPEYRKSLRDKIRRTVMGIGFVRLQDSVWVYPYDCEDLIVLLKADFKIGRDVLYMIVDELEGDSHLRKEFGLRKR</sequence>
<evidence type="ECO:0000259" key="2">
    <source>
        <dbReference type="Pfam" id="PF20803"/>
    </source>
</evidence>
<dbReference type="AlphaFoldDB" id="A0A1F6CWY2"/>
<accession>A0A1F6CWY2</accession>
<proteinExistence type="predicted"/>
<protein>
    <recommendedName>
        <fullName evidence="2">Transcriptional repressor PaaX-like central Cas2-like domain-containing protein</fullName>
    </recommendedName>
</protein>
<dbReference type="GO" id="GO:0006351">
    <property type="term" value="P:DNA-templated transcription"/>
    <property type="evidence" value="ECO:0007669"/>
    <property type="project" value="TreeGrafter"/>
</dbReference>
<organism evidence="3 4">
    <name type="scientific">Candidatus Kaiserbacteria bacterium RIFCSPHIGHO2_01_FULL_53_29</name>
    <dbReference type="NCBI Taxonomy" id="1798480"/>
    <lineage>
        <taxon>Bacteria</taxon>
        <taxon>Candidatus Kaiseribacteriota</taxon>
    </lineage>
</organism>
<name>A0A1F6CWY2_9BACT</name>
<dbReference type="Gene3D" id="3.30.70.2650">
    <property type="match status" value="1"/>
</dbReference>
<evidence type="ECO:0000256" key="1">
    <source>
        <dbReference type="SAM" id="Phobius"/>
    </source>
</evidence>
<dbReference type="STRING" id="1798480.A2851_02075"/>
<keyword evidence="1" id="KW-0472">Membrane</keyword>
<evidence type="ECO:0000313" key="3">
    <source>
        <dbReference type="EMBL" id="OGG53655.1"/>
    </source>
</evidence>
<feature type="domain" description="Transcriptional repressor PaaX-like central Cas2-like" evidence="2">
    <location>
        <begin position="103"/>
        <end position="176"/>
    </location>
</feature>
<dbReference type="PANTHER" id="PTHR30319:SF1">
    <property type="entry name" value="TRANSCRIPTIONAL REPRESSOR PAAX"/>
    <property type="match status" value="1"/>
</dbReference>
<reference evidence="3 4" key="1">
    <citation type="journal article" date="2016" name="Nat. Commun.">
        <title>Thousands of microbial genomes shed light on interconnected biogeochemical processes in an aquifer system.</title>
        <authorList>
            <person name="Anantharaman K."/>
            <person name="Brown C.T."/>
            <person name="Hug L.A."/>
            <person name="Sharon I."/>
            <person name="Castelle C.J."/>
            <person name="Probst A.J."/>
            <person name="Thomas B.C."/>
            <person name="Singh A."/>
            <person name="Wilkins M.J."/>
            <person name="Karaoz U."/>
            <person name="Brodie E.L."/>
            <person name="Williams K.H."/>
            <person name="Hubbard S.S."/>
            <person name="Banfield J.F."/>
        </authorList>
    </citation>
    <scope>NUCLEOTIDE SEQUENCE [LARGE SCALE GENOMIC DNA]</scope>
</reference>
<evidence type="ECO:0000313" key="4">
    <source>
        <dbReference type="Proteomes" id="UP000176863"/>
    </source>
</evidence>
<dbReference type="Pfam" id="PF20803">
    <property type="entry name" value="PaaX_M"/>
    <property type="match status" value="1"/>
</dbReference>
<gene>
    <name evidence="3" type="ORF">A2851_02075</name>
</gene>
<dbReference type="PANTHER" id="PTHR30319">
    <property type="entry name" value="PHENYLACETIC ACID REGULATOR-RELATED TRANSCRIPTIONAL REPRESSOR"/>
    <property type="match status" value="1"/>
</dbReference>
<dbReference type="InterPro" id="IPR048846">
    <property type="entry name" value="PaaX-like_central"/>
</dbReference>
<dbReference type="EMBL" id="MFKT01000009">
    <property type="protein sequence ID" value="OGG53655.1"/>
    <property type="molecule type" value="Genomic_DNA"/>
</dbReference>
<comment type="caution">
    <text evidence="3">The sequence shown here is derived from an EMBL/GenBank/DDBJ whole genome shotgun (WGS) entry which is preliminary data.</text>
</comment>